<feature type="domain" description="Cupin type-2" evidence="1">
    <location>
        <begin position="43"/>
        <end position="111"/>
    </location>
</feature>
<reference evidence="2 3" key="1">
    <citation type="journal article" date="2018" name="Int. J. Syst. Bacteriol.">
        <title>Oceaniradius stylonemae gen. nov., sp. nov., isolated from a red alga, Stylonema cornu-cervi.</title>
        <authorList>
            <person name="Jeong S."/>
        </authorList>
    </citation>
    <scope>NUCLEOTIDE SEQUENCE [LARGE SCALE GENOMIC DNA]</scope>
    <source>
        <strain evidence="2 3">StC1</strain>
    </source>
</reference>
<dbReference type="PANTHER" id="PTHR36440">
    <property type="entry name" value="PUTATIVE (AFU_ORTHOLOGUE AFUA_8G07350)-RELATED"/>
    <property type="match status" value="1"/>
</dbReference>
<dbReference type="InterPro" id="IPR013096">
    <property type="entry name" value="Cupin_2"/>
</dbReference>
<proteinExistence type="predicted"/>
<dbReference type="InterPro" id="IPR053146">
    <property type="entry name" value="QDO-like"/>
</dbReference>
<accession>A0A3A8A933</accession>
<dbReference type="InterPro" id="IPR011051">
    <property type="entry name" value="RmlC_Cupin_sf"/>
</dbReference>
<evidence type="ECO:0000313" key="2">
    <source>
        <dbReference type="EMBL" id="RKF06842.1"/>
    </source>
</evidence>
<gene>
    <name evidence="2" type="ORF">DEM25_009340</name>
</gene>
<dbReference type="PANTHER" id="PTHR36440:SF1">
    <property type="entry name" value="PUTATIVE (AFU_ORTHOLOGUE AFUA_8G07350)-RELATED"/>
    <property type="match status" value="1"/>
</dbReference>
<keyword evidence="3" id="KW-1185">Reference proteome</keyword>
<dbReference type="Gene3D" id="2.60.120.10">
    <property type="entry name" value="Jelly Rolls"/>
    <property type="match status" value="1"/>
</dbReference>
<dbReference type="AlphaFoldDB" id="A0A3A8A933"/>
<dbReference type="InterPro" id="IPR014710">
    <property type="entry name" value="RmlC-like_jellyroll"/>
</dbReference>
<dbReference type="Proteomes" id="UP000246132">
    <property type="component" value="Unassembled WGS sequence"/>
</dbReference>
<dbReference type="EMBL" id="QFWV02000005">
    <property type="protein sequence ID" value="RKF06842.1"/>
    <property type="molecule type" value="Genomic_DNA"/>
</dbReference>
<evidence type="ECO:0000313" key="3">
    <source>
        <dbReference type="Proteomes" id="UP000246132"/>
    </source>
</evidence>
<evidence type="ECO:0000259" key="1">
    <source>
        <dbReference type="Pfam" id="PF07883"/>
    </source>
</evidence>
<name>A0A3A8A933_9HYPH</name>
<dbReference type="Pfam" id="PF07883">
    <property type="entry name" value="Cupin_2"/>
    <property type="match status" value="1"/>
</dbReference>
<sequence>MTSDPIHRHPADGILSSVGQARFSGIEADILLGGDAAPFTVMVMTVMPGLGAPAHNSFGEDKIFHVSKGALLFLVGDDRVRAEPGDHILVAKGVTHSFSALGDSPAKMTLISTPAKHERFFLALSDLPVPHDPGDVQAVCKAFDQAIVGPVVQP</sequence>
<protein>
    <submittedName>
        <fullName evidence="2">Cupin domain-containing protein</fullName>
    </submittedName>
</protein>
<dbReference type="SUPFAM" id="SSF51182">
    <property type="entry name" value="RmlC-like cupins"/>
    <property type="match status" value="1"/>
</dbReference>
<organism evidence="2 3">
    <name type="scientific">Oceaniradius stylonematis</name>
    <dbReference type="NCBI Taxonomy" id="2184161"/>
    <lineage>
        <taxon>Bacteria</taxon>
        <taxon>Pseudomonadati</taxon>
        <taxon>Pseudomonadota</taxon>
        <taxon>Alphaproteobacteria</taxon>
        <taxon>Hyphomicrobiales</taxon>
        <taxon>Ahrensiaceae</taxon>
        <taxon>Oceaniradius</taxon>
    </lineage>
</organism>
<comment type="caution">
    <text evidence="2">The sequence shown here is derived from an EMBL/GenBank/DDBJ whole genome shotgun (WGS) entry which is preliminary data.</text>
</comment>